<comment type="pathway">
    <text evidence="2 15">Cofactor biosynthesis; FAD biosynthesis; FAD from FMN: step 1/1.</text>
</comment>
<evidence type="ECO:0000256" key="1">
    <source>
        <dbReference type="ARBA" id="ARBA00002121"/>
    </source>
</evidence>
<keyword evidence="18" id="KW-1185">Reference proteome</keyword>
<organism evidence="17 18">
    <name type="scientific">Brumimicrobium salinarum</name>
    <dbReference type="NCBI Taxonomy" id="2058658"/>
    <lineage>
        <taxon>Bacteria</taxon>
        <taxon>Pseudomonadati</taxon>
        <taxon>Bacteroidota</taxon>
        <taxon>Flavobacteriia</taxon>
        <taxon>Flavobacteriales</taxon>
        <taxon>Crocinitomicaceae</taxon>
        <taxon>Brumimicrobium</taxon>
    </lineage>
</organism>
<evidence type="ECO:0000256" key="4">
    <source>
        <dbReference type="ARBA" id="ARBA00022630"/>
    </source>
</evidence>
<dbReference type="NCBIfam" id="NF004160">
    <property type="entry name" value="PRK05627.1-3"/>
    <property type="match status" value="1"/>
</dbReference>
<comment type="similarity">
    <text evidence="15">Belongs to the ribF family.</text>
</comment>
<dbReference type="EC" id="2.7.7.2" evidence="15"/>
<evidence type="ECO:0000256" key="2">
    <source>
        <dbReference type="ARBA" id="ARBA00004726"/>
    </source>
</evidence>
<dbReference type="GO" id="GO:0005524">
    <property type="term" value="F:ATP binding"/>
    <property type="evidence" value="ECO:0007669"/>
    <property type="project" value="UniProtKB-UniRule"/>
</dbReference>
<dbReference type="InterPro" id="IPR023468">
    <property type="entry name" value="Riboflavin_kinase"/>
</dbReference>
<dbReference type="InterPro" id="IPR002606">
    <property type="entry name" value="Riboflavin_kinase_bac"/>
</dbReference>
<evidence type="ECO:0000256" key="10">
    <source>
        <dbReference type="ARBA" id="ARBA00022827"/>
    </source>
</evidence>
<accession>A0A2I0R470</accession>
<gene>
    <name evidence="17" type="ORF">CW751_04815</name>
</gene>
<reference evidence="17 18" key="1">
    <citation type="submission" date="2017-12" db="EMBL/GenBank/DDBJ databases">
        <title>The draft genome sequence of Brumimicrobium saltpan LHR20.</title>
        <authorList>
            <person name="Do Z.-J."/>
            <person name="Luo H.-R."/>
        </authorList>
    </citation>
    <scope>NUCLEOTIDE SEQUENCE [LARGE SCALE GENOMIC DNA]</scope>
    <source>
        <strain evidence="17 18">LHR20</strain>
    </source>
</reference>
<evidence type="ECO:0000256" key="7">
    <source>
        <dbReference type="ARBA" id="ARBA00022695"/>
    </source>
</evidence>
<dbReference type="InterPro" id="IPR023465">
    <property type="entry name" value="Riboflavin_kinase_dom_sf"/>
</dbReference>
<dbReference type="EC" id="2.7.1.26" evidence="15"/>
<keyword evidence="7 15" id="KW-0548">Nucleotidyltransferase</keyword>
<evidence type="ECO:0000256" key="15">
    <source>
        <dbReference type="PIRNR" id="PIRNR004491"/>
    </source>
</evidence>
<sequence>MNYISLKKSKRQVKVFQGFKEIAKIPHPVLTIGTFDGVHLGHQKIIKQLNEVAKENNGESVLFTFYPHPRMVLFPESHGLKLIQTQVEKLNKLERMGLKNIIVYPFTQSFSRLTALEFVRDFLVNQLKVKTIVIGYDHQFGKNREGSIDLLKELAPIYDFNVIEIGAKDINEVNVSSTKIRTALKNGDVALANSYLGECFEINGTVVHGQKLGTQLGYPTANIDLNDELKLIPKNGVYATRVIRENDAEYFGLVSIGERPTVDDSGRVTIEVFLLDFNDNLYGEHLCLKMLKRIRDEKKFDDLEALIKEMNNDEKILRNWIDTHNW</sequence>
<proteinExistence type="inferred from homology"/>
<comment type="catalytic activity">
    <reaction evidence="13 15">
        <text>riboflavin + ATP = FMN + ADP + H(+)</text>
        <dbReference type="Rhea" id="RHEA:14357"/>
        <dbReference type="ChEBI" id="CHEBI:15378"/>
        <dbReference type="ChEBI" id="CHEBI:30616"/>
        <dbReference type="ChEBI" id="CHEBI:57986"/>
        <dbReference type="ChEBI" id="CHEBI:58210"/>
        <dbReference type="ChEBI" id="CHEBI:456216"/>
        <dbReference type="EC" id="2.7.1.26"/>
    </reaction>
</comment>
<dbReference type="GO" id="GO:0003919">
    <property type="term" value="F:FMN adenylyltransferase activity"/>
    <property type="evidence" value="ECO:0007669"/>
    <property type="project" value="UniProtKB-UniRule"/>
</dbReference>
<dbReference type="NCBIfam" id="NF004162">
    <property type="entry name" value="PRK05627.1-5"/>
    <property type="match status" value="1"/>
</dbReference>
<evidence type="ECO:0000256" key="8">
    <source>
        <dbReference type="ARBA" id="ARBA00022741"/>
    </source>
</evidence>
<evidence type="ECO:0000256" key="5">
    <source>
        <dbReference type="ARBA" id="ARBA00022643"/>
    </source>
</evidence>
<dbReference type="UniPathway" id="UPA00277">
    <property type="reaction ID" value="UER00407"/>
</dbReference>
<evidence type="ECO:0000256" key="6">
    <source>
        <dbReference type="ARBA" id="ARBA00022679"/>
    </source>
</evidence>
<dbReference type="RefSeq" id="WP_101333862.1">
    <property type="nucleotide sequence ID" value="NZ_PJNI01000003.1"/>
</dbReference>
<dbReference type="Pfam" id="PF06574">
    <property type="entry name" value="FAD_syn"/>
    <property type="match status" value="1"/>
</dbReference>
<dbReference type="PANTHER" id="PTHR22749">
    <property type="entry name" value="RIBOFLAVIN KINASE/FMN ADENYLYLTRANSFERASE"/>
    <property type="match status" value="1"/>
</dbReference>
<comment type="catalytic activity">
    <reaction evidence="14 15">
        <text>FMN + ATP + H(+) = FAD + diphosphate</text>
        <dbReference type="Rhea" id="RHEA:17237"/>
        <dbReference type="ChEBI" id="CHEBI:15378"/>
        <dbReference type="ChEBI" id="CHEBI:30616"/>
        <dbReference type="ChEBI" id="CHEBI:33019"/>
        <dbReference type="ChEBI" id="CHEBI:57692"/>
        <dbReference type="ChEBI" id="CHEBI:58210"/>
        <dbReference type="EC" id="2.7.7.2"/>
    </reaction>
</comment>
<dbReference type="InterPro" id="IPR015864">
    <property type="entry name" value="FAD_synthase"/>
</dbReference>
<dbReference type="InterPro" id="IPR015865">
    <property type="entry name" value="Riboflavin_kinase_bac/euk"/>
</dbReference>
<evidence type="ECO:0000256" key="13">
    <source>
        <dbReference type="ARBA" id="ARBA00047880"/>
    </source>
</evidence>
<evidence type="ECO:0000256" key="9">
    <source>
        <dbReference type="ARBA" id="ARBA00022777"/>
    </source>
</evidence>
<keyword evidence="8 15" id="KW-0547">Nucleotide-binding</keyword>
<evidence type="ECO:0000256" key="3">
    <source>
        <dbReference type="ARBA" id="ARBA00005201"/>
    </source>
</evidence>
<dbReference type="PANTHER" id="PTHR22749:SF6">
    <property type="entry name" value="RIBOFLAVIN KINASE"/>
    <property type="match status" value="1"/>
</dbReference>
<dbReference type="PIRSF" id="PIRSF004491">
    <property type="entry name" value="FAD_Synth"/>
    <property type="match status" value="1"/>
</dbReference>
<dbReference type="UniPathway" id="UPA00276">
    <property type="reaction ID" value="UER00406"/>
</dbReference>
<comment type="caution">
    <text evidence="17">The sequence shown here is derived from an EMBL/GenBank/DDBJ whole genome shotgun (WGS) entry which is preliminary data.</text>
</comment>
<evidence type="ECO:0000313" key="18">
    <source>
        <dbReference type="Proteomes" id="UP000236654"/>
    </source>
</evidence>
<dbReference type="Proteomes" id="UP000236654">
    <property type="component" value="Unassembled WGS sequence"/>
</dbReference>
<dbReference type="SUPFAM" id="SSF82114">
    <property type="entry name" value="Riboflavin kinase-like"/>
    <property type="match status" value="1"/>
</dbReference>
<dbReference type="NCBIfam" id="TIGR00125">
    <property type="entry name" value="cyt_tran_rel"/>
    <property type="match status" value="1"/>
</dbReference>
<protein>
    <recommendedName>
        <fullName evidence="15">Riboflavin biosynthesis protein</fullName>
    </recommendedName>
    <domain>
        <recommendedName>
            <fullName evidence="15">Riboflavin kinase</fullName>
            <ecNumber evidence="15">2.7.1.26</ecNumber>
        </recommendedName>
        <alternativeName>
            <fullName evidence="15">Flavokinase</fullName>
        </alternativeName>
    </domain>
    <domain>
        <recommendedName>
            <fullName evidence="15">FMN adenylyltransferase</fullName>
            <ecNumber evidence="15">2.7.7.2</ecNumber>
        </recommendedName>
        <alternativeName>
            <fullName evidence="15">FAD pyrophosphorylase</fullName>
        </alternativeName>
        <alternativeName>
            <fullName evidence="15">FAD synthase</fullName>
        </alternativeName>
    </domain>
</protein>
<dbReference type="SUPFAM" id="SSF52374">
    <property type="entry name" value="Nucleotidylyl transferase"/>
    <property type="match status" value="1"/>
</dbReference>
<keyword evidence="11 15" id="KW-0067">ATP-binding</keyword>
<dbReference type="Pfam" id="PF01687">
    <property type="entry name" value="Flavokinase"/>
    <property type="match status" value="1"/>
</dbReference>
<dbReference type="Gene3D" id="3.40.50.620">
    <property type="entry name" value="HUPs"/>
    <property type="match status" value="1"/>
</dbReference>
<evidence type="ECO:0000256" key="11">
    <source>
        <dbReference type="ARBA" id="ARBA00022840"/>
    </source>
</evidence>
<dbReference type="GO" id="GO:0009231">
    <property type="term" value="P:riboflavin biosynthetic process"/>
    <property type="evidence" value="ECO:0007669"/>
    <property type="project" value="InterPro"/>
</dbReference>
<keyword evidence="6 15" id="KW-0808">Transferase</keyword>
<dbReference type="CDD" id="cd02064">
    <property type="entry name" value="FAD_synthetase_N"/>
    <property type="match status" value="1"/>
</dbReference>
<keyword evidence="5 15" id="KW-0288">FMN</keyword>
<comment type="pathway">
    <text evidence="3 15">Cofactor biosynthesis; FMN biosynthesis; FMN from riboflavin (ATP route): step 1/1.</text>
</comment>
<dbReference type="SMART" id="SM00904">
    <property type="entry name" value="Flavokinase"/>
    <property type="match status" value="1"/>
</dbReference>
<comment type="function">
    <text evidence="1">Catalyzes the phosphorylation of riboflavin to FMN followed by the adenylation of FMN to FAD.</text>
</comment>
<dbReference type="GO" id="GO:0006747">
    <property type="term" value="P:FAD biosynthetic process"/>
    <property type="evidence" value="ECO:0007669"/>
    <property type="project" value="UniProtKB-UniRule"/>
</dbReference>
<evidence type="ECO:0000259" key="16">
    <source>
        <dbReference type="SMART" id="SM00904"/>
    </source>
</evidence>
<evidence type="ECO:0000256" key="14">
    <source>
        <dbReference type="ARBA" id="ARBA00049494"/>
    </source>
</evidence>
<dbReference type="GO" id="GO:0008531">
    <property type="term" value="F:riboflavin kinase activity"/>
    <property type="evidence" value="ECO:0007669"/>
    <property type="project" value="UniProtKB-UniRule"/>
</dbReference>
<evidence type="ECO:0000313" key="17">
    <source>
        <dbReference type="EMBL" id="PKR81381.1"/>
    </source>
</evidence>
<keyword evidence="9 15" id="KW-0418">Kinase</keyword>
<dbReference type="Gene3D" id="2.40.30.30">
    <property type="entry name" value="Riboflavin kinase-like"/>
    <property type="match status" value="1"/>
</dbReference>
<dbReference type="AlphaFoldDB" id="A0A2I0R470"/>
<evidence type="ECO:0000256" key="12">
    <source>
        <dbReference type="ARBA" id="ARBA00023268"/>
    </source>
</evidence>
<dbReference type="GO" id="GO:0009398">
    <property type="term" value="P:FMN biosynthetic process"/>
    <property type="evidence" value="ECO:0007669"/>
    <property type="project" value="UniProtKB-UniRule"/>
</dbReference>
<keyword evidence="4 15" id="KW-0285">Flavoprotein</keyword>
<dbReference type="FunFam" id="2.40.30.30:FF:000003">
    <property type="entry name" value="Riboflavin biosynthesis protein"/>
    <property type="match status" value="1"/>
</dbReference>
<dbReference type="InterPro" id="IPR014729">
    <property type="entry name" value="Rossmann-like_a/b/a_fold"/>
</dbReference>
<dbReference type="EMBL" id="PJNI01000003">
    <property type="protein sequence ID" value="PKR81381.1"/>
    <property type="molecule type" value="Genomic_DNA"/>
</dbReference>
<name>A0A2I0R470_9FLAO</name>
<dbReference type="OrthoDB" id="9803667at2"/>
<dbReference type="NCBIfam" id="TIGR00083">
    <property type="entry name" value="ribF"/>
    <property type="match status" value="1"/>
</dbReference>
<dbReference type="FunFam" id="3.40.50.620:FF:000021">
    <property type="entry name" value="Riboflavin biosynthesis protein"/>
    <property type="match status" value="1"/>
</dbReference>
<keyword evidence="12" id="KW-0511">Multifunctional enzyme</keyword>
<dbReference type="InterPro" id="IPR004821">
    <property type="entry name" value="Cyt_trans-like"/>
</dbReference>
<feature type="domain" description="Riboflavin kinase" evidence="16">
    <location>
        <begin position="195"/>
        <end position="322"/>
    </location>
</feature>
<keyword evidence="10 15" id="KW-0274">FAD</keyword>